<dbReference type="AlphaFoldDB" id="A0A2K3K386"/>
<accession>A0A2K3K386</accession>
<sequence>MHYIVSRCCLKLKSKKPINRALLLHNYSFLSFHDKATLKEGESLQEERKEVSKEGNSSPVTTRSPYSSASTRRRRSGKK</sequence>
<evidence type="ECO:0000256" key="1">
    <source>
        <dbReference type="SAM" id="MobiDB-lite"/>
    </source>
</evidence>
<dbReference type="EMBL" id="ASHM01138270">
    <property type="protein sequence ID" value="PNX60749.1"/>
    <property type="molecule type" value="Genomic_DNA"/>
</dbReference>
<feature type="region of interest" description="Disordered" evidence="1">
    <location>
        <begin position="41"/>
        <end position="79"/>
    </location>
</feature>
<protein>
    <submittedName>
        <fullName evidence="2">Uncharacterized protein</fullName>
    </submittedName>
</protein>
<name>A0A2K3K386_TRIPR</name>
<feature type="compositionally biased region" description="Polar residues" evidence="1">
    <location>
        <begin position="54"/>
        <end position="70"/>
    </location>
</feature>
<organism evidence="2 3">
    <name type="scientific">Trifolium pratense</name>
    <name type="common">Red clover</name>
    <dbReference type="NCBI Taxonomy" id="57577"/>
    <lineage>
        <taxon>Eukaryota</taxon>
        <taxon>Viridiplantae</taxon>
        <taxon>Streptophyta</taxon>
        <taxon>Embryophyta</taxon>
        <taxon>Tracheophyta</taxon>
        <taxon>Spermatophyta</taxon>
        <taxon>Magnoliopsida</taxon>
        <taxon>eudicotyledons</taxon>
        <taxon>Gunneridae</taxon>
        <taxon>Pentapetalae</taxon>
        <taxon>rosids</taxon>
        <taxon>fabids</taxon>
        <taxon>Fabales</taxon>
        <taxon>Fabaceae</taxon>
        <taxon>Papilionoideae</taxon>
        <taxon>50 kb inversion clade</taxon>
        <taxon>NPAAA clade</taxon>
        <taxon>Hologalegina</taxon>
        <taxon>IRL clade</taxon>
        <taxon>Trifolieae</taxon>
        <taxon>Trifolium</taxon>
    </lineage>
</organism>
<evidence type="ECO:0000313" key="3">
    <source>
        <dbReference type="Proteomes" id="UP000236291"/>
    </source>
</evidence>
<gene>
    <name evidence="2" type="ORF">L195_g060336</name>
</gene>
<feature type="compositionally biased region" description="Basic and acidic residues" evidence="1">
    <location>
        <begin position="41"/>
        <end position="53"/>
    </location>
</feature>
<proteinExistence type="predicted"/>
<reference evidence="2 3" key="1">
    <citation type="journal article" date="2014" name="Am. J. Bot.">
        <title>Genome assembly and annotation for red clover (Trifolium pratense; Fabaceae).</title>
        <authorList>
            <person name="Istvanek J."/>
            <person name="Jaros M."/>
            <person name="Krenek A."/>
            <person name="Repkova J."/>
        </authorList>
    </citation>
    <scope>NUCLEOTIDE SEQUENCE [LARGE SCALE GENOMIC DNA]</scope>
    <source>
        <strain evidence="3">cv. Tatra</strain>
        <tissue evidence="2">Young leaves</tissue>
    </source>
</reference>
<evidence type="ECO:0000313" key="2">
    <source>
        <dbReference type="EMBL" id="PNX60749.1"/>
    </source>
</evidence>
<comment type="caution">
    <text evidence="2">The sequence shown here is derived from an EMBL/GenBank/DDBJ whole genome shotgun (WGS) entry which is preliminary data.</text>
</comment>
<reference evidence="2 3" key="2">
    <citation type="journal article" date="2017" name="Front. Plant Sci.">
        <title>Gene Classification and Mining of Molecular Markers Useful in Red Clover (Trifolium pratense) Breeding.</title>
        <authorList>
            <person name="Istvanek J."/>
            <person name="Dluhosova J."/>
            <person name="Dluhos P."/>
            <person name="Patkova L."/>
            <person name="Nedelnik J."/>
            <person name="Repkova J."/>
        </authorList>
    </citation>
    <scope>NUCLEOTIDE SEQUENCE [LARGE SCALE GENOMIC DNA]</scope>
    <source>
        <strain evidence="3">cv. Tatra</strain>
        <tissue evidence="2">Young leaves</tissue>
    </source>
</reference>
<dbReference type="Proteomes" id="UP000236291">
    <property type="component" value="Unassembled WGS sequence"/>
</dbReference>